<protein>
    <submittedName>
        <fullName evidence="2">Uncharacterized protein</fullName>
    </submittedName>
</protein>
<evidence type="ECO:0000313" key="2">
    <source>
        <dbReference type="EMBL" id="RIH93804.1"/>
    </source>
</evidence>
<dbReference type="AlphaFoldDB" id="A0A399FB16"/>
<comment type="caution">
    <text evidence="2">The sequence shown here is derived from an EMBL/GenBank/DDBJ whole genome shotgun (WGS) entry which is preliminary data.</text>
</comment>
<gene>
    <name evidence="2" type="ORF">Mgrana_00153</name>
</gene>
<keyword evidence="3" id="KW-1185">Reference proteome</keyword>
<reference evidence="2 3" key="1">
    <citation type="submission" date="2018-08" db="EMBL/GenBank/DDBJ databases">
        <title>Meiothermus granaticius genome AF-68 sequencing project.</title>
        <authorList>
            <person name="Da Costa M.S."/>
            <person name="Albuquerque L."/>
            <person name="Raposo P."/>
            <person name="Froufe H.J.C."/>
            <person name="Barroso C.S."/>
            <person name="Egas C."/>
        </authorList>
    </citation>
    <scope>NUCLEOTIDE SEQUENCE [LARGE SCALE GENOMIC DNA]</scope>
    <source>
        <strain evidence="2 3">AF-68</strain>
    </source>
</reference>
<feature type="compositionally biased region" description="Gly residues" evidence="1">
    <location>
        <begin position="1"/>
        <end position="14"/>
    </location>
</feature>
<evidence type="ECO:0000313" key="3">
    <source>
        <dbReference type="Proteomes" id="UP000266178"/>
    </source>
</evidence>
<sequence length="74" mass="7541">MGVRVGTGVGGEGGEAAWEGLGAGDGGEEGVLAPCGMRSTWPTRSAGPCRLFSCMMASTVELFFLAMEKRVSLG</sequence>
<evidence type="ECO:0000256" key="1">
    <source>
        <dbReference type="SAM" id="MobiDB-lite"/>
    </source>
</evidence>
<feature type="region of interest" description="Disordered" evidence="1">
    <location>
        <begin position="1"/>
        <end position="25"/>
    </location>
</feature>
<dbReference type="EMBL" id="QWLB01000002">
    <property type="protein sequence ID" value="RIH93804.1"/>
    <property type="molecule type" value="Genomic_DNA"/>
</dbReference>
<proteinExistence type="predicted"/>
<name>A0A399FB16_9DEIN</name>
<accession>A0A399FB16</accession>
<dbReference type="Proteomes" id="UP000266178">
    <property type="component" value="Unassembled WGS sequence"/>
</dbReference>
<organism evidence="2 3">
    <name type="scientific">Meiothermus granaticius NBRC 107808</name>
    <dbReference type="NCBI Taxonomy" id="1227551"/>
    <lineage>
        <taxon>Bacteria</taxon>
        <taxon>Thermotogati</taxon>
        <taxon>Deinococcota</taxon>
        <taxon>Deinococci</taxon>
        <taxon>Thermales</taxon>
        <taxon>Thermaceae</taxon>
        <taxon>Meiothermus</taxon>
    </lineage>
</organism>